<comment type="caution">
    <text evidence="9">The sequence shown here is derived from an EMBL/GenBank/DDBJ whole genome shotgun (WGS) entry which is preliminary data.</text>
</comment>
<dbReference type="RefSeq" id="WP_047341559.1">
    <property type="nucleotide sequence ID" value="NZ_JAUDCH010000004.1"/>
</dbReference>
<gene>
    <name evidence="9" type="ORF">U1294_04800</name>
</gene>
<keyword evidence="7" id="KW-0418">Kinase</keyword>
<dbReference type="InterPro" id="IPR051471">
    <property type="entry name" value="Bacterial_PTS_sugar_comp"/>
</dbReference>
<protein>
    <submittedName>
        <fullName evidence="9">PTS mannose transporter subunit IIA</fullName>
    </submittedName>
</protein>
<dbReference type="InterPro" id="IPR033887">
    <property type="entry name" value="PTS_IIA_man"/>
</dbReference>
<evidence type="ECO:0000256" key="7">
    <source>
        <dbReference type="ARBA" id="ARBA00022777"/>
    </source>
</evidence>
<name>A0AAP6MBJ4_9ENTE</name>
<sequence length="140" mass="15944">MKYKIILATHGNFASGILSSFKLIYGNDENIEAIDCYTTENFDLSSAVSEILNEYKNDTLIVITDIFGGSVNNEFLQRLKYHQFYLVSGLNLPFLIELVSKLSYENKSIDLILTESIQSSCKTIKICNHSLNEKIIEEEF</sequence>
<keyword evidence="6" id="KW-0598">Phosphotransferase system</keyword>
<keyword evidence="5" id="KW-0808">Transferase</keyword>
<dbReference type="GO" id="GO:0009401">
    <property type="term" value="P:phosphoenolpyruvate-dependent sugar phosphotransferase system"/>
    <property type="evidence" value="ECO:0007669"/>
    <property type="project" value="UniProtKB-KW"/>
</dbReference>
<evidence type="ECO:0000256" key="2">
    <source>
        <dbReference type="ARBA" id="ARBA00022448"/>
    </source>
</evidence>
<dbReference type="PANTHER" id="PTHR33799:SF1">
    <property type="entry name" value="PTS SYSTEM MANNOSE-SPECIFIC EIIAB COMPONENT-RELATED"/>
    <property type="match status" value="1"/>
</dbReference>
<dbReference type="CDD" id="cd00006">
    <property type="entry name" value="PTS_IIA_man"/>
    <property type="match status" value="1"/>
</dbReference>
<evidence type="ECO:0000256" key="3">
    <source>
        <dbReference type="ARBA" id="ARBA00022490"/>
    </source>
</evidence>
<dbReference type="SUPFAM" id="SSF53062">
    <property type="entry name" value="PTS system fructose IIA component-like"/>
    <property type="match status" value="1"/>
</dbReference>
<evidence type="ECO:0000256" key="6">
    <source>
        <dbReference type="ARBA" id="ARBA00022683"/>
    </source>
</evidence>
<reference evidence="9" key="1">
    <citation type="submission" date="2023-12" db="EMBL/GenBank/DDBJ databases">
        <title>Molecular genomic analyses of Enterococcus cecorum from sepsis oubreaks in broilers.</title>
        <authorList>
            <person name="Rhoads D."/>
            <person name="Alrubaye A."/>
        </authorList>
    </citation>
    <scope>NUCLEOTIDE SEQUENCE</scope>
    <source>
        <strain evidence="9">1755</strain>
    </source>
</reference>
<evidence type="ECO:0000313" key="10">
    <source>
        <dbReference type="Proteomes" id="UP001290582"/>
    </source>
</evidence>
<evidence type="ECO:0000256" key="5">
    <source>
        <dbReference type="ARBA" id="ARBA00022679"/>
    </source>
</evidence>
<dbReference type="Gene3D" id="3.40.50.510">
    <property type="entry name" value="Phosphotransferase system, mannose-type IIA component"/>
    <property type="match status" value="1"/>
</dbReference>
<accession>A0AAP6MBJ4</accession>
<keyword evidence="3" id="KW-0963">Cytoplasm</keyword>
<dbReference type="EMBL" id="JAXOGL010000005">
    <property type="protein sequence ID" value="MDZ5597547.1"/>
    <property type="molecule type" value="Genomic_DNA"/>
</dbReference>
<dbReference type="GO" id="GO:0005737">
    <property type="term" value="C:cytoplasm"/>
    <property type="evidence" value="ECO:0007669"/>
    <property type="project" value="UniProtKB-SubCell"/>
</dbReference>
<dbReference type="GO" id="GO:0016020">
    <property type="term" value="C:membrane"/>
    <property type="evidence" value="ECO:0007669"/>
    <property type="project" value="InterPro"/>
</dbReference>
<organism evidence="9 10">
    <name type="scientific">Enterococcus cecorum</name>
    <dbReference type="NCBI Taxonomy" id="44008"/>
    <lineage>
        <taxon>Bacteria</taxon>
        <taxon>Bacillati</taxon>
        <taxon>Bacillota</taxon>
        <taxon>Bacilli</taxon>
        <taxon>Lactobacillales</taxon>
        <taxon>Enterococcaceae</taxon>
        <taxon>Enterococcus</taxon>
    </lineage>
</organism>
<dbReference type="AlphaFoldDB" id="A0AAP6MBJ4"/>
<evidence type="ECO:0000256" key="1">
    <source>
        <dbReference type="ARBA" id="ARBA00004496"/>
    </source>
</evidence>
<dbReference type="InterPro" id="IPR036662">
    <property type="entry name" value="PTS_EIIA_man-typ_sf"/>
</dbReference>
<evidence type="ECO:0000259" key="8">
    <source>
        <dbReference type="PROSITE" id="PS51096"/>
    </source>
</evidence>
<dbReference type="InterPro" id="IPR004701">
    <property type="entry name" value="PTS_EIIA_man-typ"/>
</dbReference>
<proteinExistence type="predicted"/>
<keyword evidence="2" id="KW-0813">Transport</keyword>
<evidence type="ECO:0000313" key="9">
    <source>
        <dbReference type="EMBL" id="MDZ5597547.1"/>
    </source>
</evidence>
<dbReference type="Proteomes" id="UP001290582">
    <property type="component" value="Unassembled WGS sequence"/>
</dbReference>
<feature type="domain" description="PTS EIIA type-4" evidence="8">
    <location>
        <begin position="2"/>
        <end position="124"/>
    </location>
</feature>
<dbReference type="GO" id="GO:0016301">
    <property type="term" value="F:kinase activity"/>
    <property type="evidence" value="ECO:0007669"/>
    <property type="project" value="UniProtKB-KW"/>
</dbReference>
<evidence type="ECO:0000256" key="4">
    <source>
        <dbReference type="ARBA" id="ARBA00022597"/>
    </source>
</evidence>
<dbReference type="PROSITE" id="PS51096">
    <property type="entry name" value="PTS_EIIA_TYPE_4"/>
    <property type="match status" value="1"/>
</dbReference>
<comment type="subcellular location">
    <subcellularLocation>
        <location evidence="1">Cytoplasm</location>
    </subcellularLocation>
</comment>
<dbReference type="PANTHER" id="PTHR33799">
    <property type="entry name" value="PTS PERMEASE-RELATED-RELATED"/>
    <property type="match status" value="1"/>
</dbReference>
<dbReference type="Pfam" id="PF03610">
    <property type="entry name" value="EIIA-man"/>
    <property type="match status" value="1"/>
</dbReference>
<keyword evidence="4" id="KW-0762">Sugar transport</keyword>